<reference evidence="2 3" key="1">
    <citation type="submission" date="2024-01" db="EMBL/GenBank/DDBJ databases">
        <title>A draft genome for the cacao thread blight pathogen Marasmiellus scandens.</title>
        <authorList>
            <person name="Baruah I.K."/>
            <person name="Leung J."/>
            <person name="Bukari Y."/>
            <person name="Amoako-Attah I."/>
            <person name="Meinhardt L.W."/>
            <person name="Bailey B.A."/>
            <person name="Cohen S.P."/>
        </authorList>
    </citation>
    <scope>NUCLEOTIDE SEQUENCE [LARGE SCALE GENOMIC DNA]</scope>
    <source>
        <strain evidence="2 3">GH-19</strain>
    </source>
</reference>
<feature type="compositionally biased region" description="Low complexity" evidence="1">
    <location>
        <begin position="9"/>
        <end position="51"/>
    </location>
</feature>
<accession>A0ABR1JFT8</accession>
<dbReference type="Proteomes" id="UP001498398">
    <property type="component" value="Unassembled WGS sequence"/>
</dbReference>
<organism evidence="2 3">
    <name type="scientific">Marasmiellus scandens</name>
    <dbReference type="NCBI Taxonomy" id="2682957"/>
    <lineage>
        <taxon>Eukaryota</taxon>
        <taxon>Fungi</taxon>
        <taxon>Dikarya</taxon>
        <taxon>Basidiomycota</taxon>
        <taxon>Agaricomycotina</taxon>
        <taxon>Agaricomycetes</taxon>
        <taxon>Agaricomycetidae</taxon>
        <taxon>Agaricales</taxon>
        <taxon>Marasmiineae</taxon>
        <taxon>Omphalotaceae</taxon>
        <taxon>Marasmiellus</taxon>
    </lineage>
</organism>
<evidence type="ECO:0000313" key="3">
    <source>
        <dbReference type="Proteomes" id="UP001498398"/>
    </source>
</evidence>
<sequence>MTGSPVPPNSSESIIPSVPPSQTLPSVPVSSSSRISPSTLSGASSSQAQSGRTQNVGTGISESSRTVARPPIALEKAREKCLELIRDFEARKISKVQANLRIQTALKPVLGPPEQLSVFGIYFKLLNVAN</sequence>
<proteinExistence type="predicted"/>
<evidence type="ECO:0000256" key="1">
    <source>
        <dbReference type="SAM" id="MobiDB-lite"/>
    </source>
</evidence>
<dbReference type="EMBL" id="JBANRG010000017">
    <property type="protein sequence ID" value="KAK7458794.1"/>
    <property type="molecule type" value="Genomic_DNA"/>
</dbReference>
<feature type="non-terminal residue" evidence="2">
    <location>
        <position position="130"/>
    </location>
</feature>
<comment type="caution">
    <text evidence="2">The sequence shown here is derived from an EMBL/GenBank/DDBJ whole genome shotgun (WGS) entry which is preliminary data.</text>
</comment>
<protein>
    <submittedName>
        <fullName evidence="2">Uncharacterized protein</fullName>
    </submittedName>
</protein>
<keyword evidence="3" id="KW-1185">Reference proteome</keyword>
<feature type="region of interest" description="Disordered" evidence="1">
    <location>
        <begin position="1"/>
        <end position="72"/>
    </location>
</feature>
<feature type="compositionally biased region" description="Polar residues" evidence="1">
    <location>
        <begin position="52"/>
        <end position="66"/>
    </location>
</feature>
<name>A0ABR1JFT8_9AGAR</name>
<evidence type="ECO:0000313" key="2">
    <source>
        <dbReference type="EMBL" id="KAK7458794.1"/>
    </source>
</evidence>
<gene>
    <name evidence="2" type="ORF">VKT23_009800</name>
</gene>